<organism evidence="2">
    <name type="scientific">Nippostrongylus brasiliensis</name>
    <name type="common">Rat hookworm</name>
    <dbReference type="NCBI Taxonomy" id="27835"/>
    <lineage>
        <taxon>Eukaryota</taxon>
        <taxon>Metazoa</taxon>
        <taxon>Ecdysozoa</taxon>
        <taxon>Nematoda</taxon>
        <taxon>Chromadorea</taxon>
        <taxon>Rhabditida</taxon>
        <taxon>Rhabditina</taxon>
        <taxon>Rhabditomorpha</taxon>
        <taxon>Strongyloidea</taxon>
        <taxon>Heligmosomidae</taxon>
        <taxon>Nippostrongylus</taxon>
    </lineage>
</organism>
<dbReference type="OMA" id="PLCLNAF"/>
<accession>A0A0N4XK92</accession>
<dbReference type="InterPro" id="IPR045068">
    <property type="entry name" value="BACURD1-3"/>
</dbReference>
<dbReference type="InterPro" id="IPR003131">
    <property type="entry name" value="T1-type_BTB"/>
</dbReference>
<dbReference type="Pfam" id="PF02214">
    <property type="entry name" value="BTB_2"/>
    <property type="match status" value="1"/>
</dbReference>
<dbReference type="InterPro" id="IPR011333">
    <property type="entry name" value="SKP1/BTB/POZ_sf"/>
</dbReference>
<reference evidence="2" key="1">
    <citation type="submission" date="2017-02" db="UniProtKB">
        <authorList>
            <consortium name="WormBaseParasite"/>
        </authorList>
    </citation>
    <scope>IDENTIFICATION</scope>
</reference>
<protein>
    <submittedName>
        <fullName evidence="2">BTB_2 domain-containing protein</fullName>
    </submittedName>
</protein>
<dbReference type="SUPFAM" id="SSF54695">
    <property type="entry name" value="POZ domain"/>
    <property type="match status" value="1"/>
</dbReference>
<dbReference type="PANTHER" id="PTHR11145:SF8">
    <property type="entry name" value="RE57120P"/>
    <property type="match status" value="1"/>
</dbReference>
<dbReference type="Gene3D" id="3.30.710.10">
    <property type="entry name" value="Potassium Channel Kv1.1, Chain A"/>
    <property type="match status" value="1"/>
</dbReference>
<dbReference type="PANTHER" id="PTHR11145">
    <property type="entry name" value="BTB/POZ DOMAIN-CONTAINING ADAPTER FOR CUL3-MEDIATED RHOA DEGRADATION PROTEIN FAMILY MEMBER"/>
    <property type="match status" value="1"/>
</dbReference>
<dbReference type="WBParaSite" id="NBR_0000294401-mRNA-1">
    <property type="protein sequence ID" value="NBR_0000294401-mRNA-1"/>
    <property type="gene ID" value="NBR_0000294401"/>
</dbReference>
<sequence length="218" mass="25082">LQSAPDLSRPSKDIVFNKNEKCASQIAKILVADDNSDDEAKPIFIDREPDYFASVLNYLREGKIRLTQNAADLARIQEDAEYYGVHSLAELLRAELSLRGPFFVGDTVVWRNRDIRKLCCDIGIRFDGTTEKLPLCLNAFRDTRDKNECPFCHVTRNSNDNKSIFDYPYCTTRHPGVIVKVYGDACCYEVQFTCGESKLQFHIHGDMLRLKEERKEQF</sequence>
<feature type="domain" description="Potassium channel tetramerisation-type BTB" evidence="1">
    <location>
        <begin position="33"/>
        <end position="88"/>
    </location>
</feature>
<evidence type="ECO:0000313" key="2">
    <source>
        <dbReference type="WBParaSite" id="NBR_0000294401-mRNA-1"/>
    </source>
</evidence>
<proteinExistence type="predicted"/>
<dbReference type="GO" id="GO:0051260">
    <property type="term" value="P:protein homooligomerization"/>
    <property type="evidence" value="ECO:0007669"/>
    <property type="project" value="InterPro"/>
</dbReference>
<name>A0A0N4XK92_NIPBR</name>
<dbReference type="AlphaFoldDB" id="A0A0N4XK92"/>
<evidence type="ECO:0000259" key="1">
    <source>
        <dbReference type="Pfam" id="PF02214"/>
    </source>
</evidence>